<protein>
    <submittedName>
        <fullName evidence="2">Universal stress protein</fullName>
    </submittedName>
</protein>
<dbReference type="VEuPathDB" id="FungiDB:Malapachy_3789"/>
<proteinExistence type="predicted"/>
<dbReference type="OrthoDB" id="843225at2759"/>
<dbReference type="RefSeq" id="XP_017991597.1">
    <property type="nucleotide sequence ID" value="XM_018138248.1"/>
</dbReference>
<sequence>MERPPFERRSSAKQNRLSLFSRASNTHEHNFKGYERIVGFDTMPDAESTVSGTASYTLQMKAKEYTRTKHTRTFMCAVDATEASEPALEWIMENLVDDGDEVVAVRVLDYEEEPIIDQKKAREAANNLLSAIVELNRASGDERKISITVEFMSGDIKSTILHMVRVYRPESLTIGTRGKQVSTLEKMLGTTPIGNLSKQLIWQCPVPVIIVRPEDRIQKHLIKRLTDPRRHEYADIVKDDPTLPMRRSSGSP</sequence>
<dbReference type="Pfam" id="PF00582">
    <property type="entry name" value="Usp"/>
    <property type="match status" value="1"/>
</dbReference>
<dbReference type="SUPFAM" id="SSF52402">
    <property type="entry name" value="Adenine nucleotide alpha hydrolases-like"/>
    <property type="match status" value="1"/>
</dbReference>
<dbReference type="Proteomes" id="UP000037751">
    <property type="component" value="Unassembled WGS sequence"/>
</dbReference>
<reference evidence="2 3" key="1">
    <citation type="submission" date="2015-07" db="EMBL/GenBank/DDBJ databases">
        <title>Draft Genome Sequence of Malassezia furfur CBS1878 and Malassezia pachydermatis CBS1879.</title>
        <authorList>
            <person name="Triana S."/>
            <person name="Ohm R."/>
            <person name="Gonzalez A."/>
            <person name="DeCock H."/>
            <person name="Restrepo S."/>
            <person name="Celis A."/>
        </authorList>
    </citation>
    <scope>NUCLEOTIDE SEQUENCE [LARGE SCALE GENOMIC DNA]</scope>
    <source>
        <strain evidence="2 3">CBS 1879</strain>
    </source>
</reference>
<gene>
    <name evidence="2" type="ORF">Malapachy_3789</name>
</gene>
<dbReference type="STRING" id="77020.A0A0M9VP14"/>
<dbReference type="Gene3D" id="3.40.50.620">
    <property type="entry name" value="HUPs"/>
    <property type="match status" value="1"/>
</dbReference>
<evidence type="ECO:0000313" key="3">
    <source>
        <dbReference type="Proteomes" id="UP000037751"/>
    </source>
</evidence>
<keyword evidence="3" id="KW-1185">Reference proteome</keyword>
<evidence type="ECO:0000313" key="2">
    <source>
        <dbReference type="EMBL" id="KOS13965.1"/>
    </source>
</evidence>
<dbReference type="GeneID" id="28730124"/>
<dbReference type="PANTHER" id="PTHR47815:SF1">
    <property type="entry name" value="UNIVERSAL STRESS PROTEIN A FAMILY PROTEIN C25B2.10"/>
    <property type="match status" value="1"/>
</dbReference>
<evidence type="ECO:0000259" key="1">
    <source>
        <dbReference type="Pfam" id="PF00582"/>
    </source>
</evidence>
<dbReference type="InterPro" id="IPR006016">
    <property type="entry name" value="UspA"/>
</dbReference>
<dbReference type="CDD" id="cd23659">
    <property type="entry name" value="USP_At3g01520-like"/>
    <property type="match status" value="1"/>
</dbReference>
<dbReference type="PANTHER" id="PTHR47815">
    <property type="entry name" value="UNIVERSAL STRESS PROTEIN A FAMILY PROTEIN C25B2.10"/>
    <property type="match status" value="1"/>
</dbReference>
<name>A0A0M9VP14_9BASI</name>
<dbReference type="InterPro" id="IPR014729">
    <property type="entry name" value="Rossmann-like_a/b/a_fold"/>
</dbReference>
<accession>A0A0M9VP14</accession>
<organism evidence="2 3">
    <name type="scientific">Malassezia pachydermatis</name>
    <dbReference type="NCBI Taxonomy" id="77020"/>
    <lineage>
        <taxon>Eukaryota</taxon>
        <taxon>Fungi</taxon>
        <taxon>Dikarya</taxon>
        <taxon>Basidiomycota</taxon>
        <taxon>Ustilaginomycotina</taxon>
        <taxon>Malasseziomycetes</taxon>
        <taxon>Malasseziales</taxon>
        <taxon>Malasseziaceae</taxon>
        <taxon>Malassezia</taxon>
    </lineage>
</organism>
<feature type="domain" description="UspA" evidence="1">
    <location>
        <begin position="72"/>
        <end position="212"/>
    </location>
</feature>
<dbReference type="AlphaFoldDB" id="A0A0M9VP14"/>
<comment type="caution">
    <text evidence="2">The sequence shown here is derived from an EMBL/GenBank/DDBJ whole genome shotgun (WGS) entry which is preliminary data.</text>
</comment>
<dbReference type="EMBL" id="LGAV01000004">
    <property type="protein sequence ID" value="KOS13965.1"/>
    <property type="molecule type" value="Genomic_DNA"/>
</dbReference>